<dbReference type="EMBL" id="JAQQWM010000006">
    <property type="protein sequence ID" value="KAK8060063.1"/>
    <property type="molecule type" value="Genomic_DNA"/>
</dbReference>
<comment type="caution">
    <text evidence="1">The sequence shown here is derived from an EMBL/GenBank/DDBJ whole genome shotgun (WGS) entry which is preliminary data.</text>
</comment>
<evidence type="ECO:0000313" key="2">
    <source>
        <dbReference type="Proteomes" id="UP001446871"/>
    </source>
</evidence>
<protein>
    <submittedName>
        <fullName evidence="1">Uncharacterized protein</fullName>
    </submittedName>
</protein>
<name>A0ABR1UQB9_9PEZI</name>
<dbReference type="Proteomes" id="UP001446871">
    <property type="component" value="Unassembled WGS sequence"/>
</dbReference>
<organism evidence="1 2">
    <name type="scientific">Apiospora saccharicola</name>
    <dbReference type="NCBI Taxonomy" id="335842"/>
    <lineage>
        <taxon>Eukaryota</taxon>
        <taxon>Fungi</taxon>
        <taxon>Dikarya</taxon>
        <taxon>Ascomycota</taxon>
        <taxon>Pezizomycotina</taxon>
        <taxon>Sordariomycetes</taxon>
        <taxon>Xylariomycetidae</taxon>
        <taxon>Amphisphaeriales</taxon>
        <taxon>Apiosporaceae</taxon>
        <taxon>Apiospora</taxon>
    </lineage>
</organism>
<accession>A0ABR1UQB9</accession>
<gene>
    <name evidence="1" type="ORF">PG996_009993</name>
</gene>
<reference evidence="1 2" key="1">
    <citation type="submission" date="2023-01" db="EMBL/GenBank/DDBJ databases">
        <title>Analysis of 21 Apiospora genomes using comparative genomics revels a genus with tremendous synthesis potential of carbohydrate active enzymes and secondary metabolites.</title>
        <authorList>
            <person name="Sorensen T."/>
        </authorList>
    </citation>
    <scope>NUCLEOTIDE SEQUENCE [LARGE SCALE GENOMIC DNA]</scope>
    <source>
        <strain evidence="1 2">CBS 83171</strain>
    </source>
</reference>
<sequence length="94" mass="10892">MPTENMLTEHDCLRKPRKLEAKISKLKRMFVYSDGSVNAFIYLQSLIVEQSQPSPPILRRQIRLAMLITAELRTELVDYEAKAALIRNYLSSHT</sequence>
<keyword evidence="2" id="KW-1185">Reference proteome</keyword>
<evidence type="ECO:0000313" key="1">
    <source>
        <dbReference type="EMBL" id="KAK8060063.1"/>
    </source>
</evidence>
<proteinExistence type="predicted"/>